<sequence length="74" mass="7858">MNVGIACATGARLVDWVPVRDSGSACIKVTYIPKAEADELTEVLCPGDVPSVGGTPMGELDLYRVIDGEWVRHG</sequence>
<dbReference type="RefSeq" id="WP_345170567.1">
    <property type="nucleotide sequence ID" value="NZ_BAABFQ010000001.1"/>
</dbReference>
<organism evidence="1 2">
    <name type="scientific">Nocardioides caricicola</name>
    <dbReference type="NCBI Taxonomy" id="634770"/>
    <lineage>
        <taxon>Bacteria</taxon>
        <taxon>Bacillati</taxon>
        <taxon>Actinomycetota</taxon>
        <taxon>Actinomycetes</taxon>
        <taxon>Propionibacteriales</taxon>
        <taxon>Nocardioidaceae</taxon>
        <taxon>Nocardioides</taxon>
    </lineage>
</organism>
<reference evidence="2" key="1">
    <citation type="journal article" date="2019" name="Int. J. Syst. Evol. Microbiol.">
        <title>The Global Catalogue of Microorganisms (GCM) 10K type strain sequencing project: providing services to taxonomists for standard genome sequencing and annotation.</title>
        <authorList>
            <consortium name="The Broad Institute Genomics Platform"/>
            <consortium name="The Broad Institute Genome Sequencing Center for Infectious Disease"/>
            <person name="Wu L."/>
            <person name="Ma J."/>
        </authorList>
    </citation>
    <scope>NUCLEOTIDE SEQUENCE [LARGE SCALE GENOMIC DNA]</scope>
    <source>
        <strain evidence="2">KACC 13778</strain>
    </source>
</reference>
<keyword evidence="2" id="KW-1185">Reference proteome</keyword>
<protein>
    <submittedName>
        <fullName evidence="1">Uncharacterized protein</fullName>
    </submittedName>
</protein>
<evidence type="ECO:0000313" key="2">
    <source>
        <dbReference type="Proteomes" id="UP001595956"/>
    </source>
</evidence>
<evidence type="ECO:0000313" key="1">
    <source>
        <dbReference type="EMBL" id="MFC5494589.1"/>
    </source>
</evidence>
<gene>
    <name evidence="1" type="ORF">ACFPKY_15845</name>
</gene>
<dbReference type="EMBL" id="JBHSMD010000005">
    <property type="protein sequence ID" value="MFC5494589.1"/>
    <property type="molecule type" value="Genomic_DNA"/>
</dbReference>
<proteinExistence type="predicted"/>
<accession>A0ABW0N6Q9</accession>
<name>A0ABW0N6Q9_9ACTN</name>
<dbReference type="Proteomes" id="UP001595956">
    <property type="component" value="Unassembled WGS sequence"/>
</dbReference>
<comment type="caution">
    <text evidence="1">The sequence shown here is derived from an EMBL/GenBank/DDBJ whole genome shotgun (WGS) entry which is preliminary data.</text>
</comment>